<dbReference type="InterPro" id="IPR000719">
    <property type="entry name" value="Prot_kinase_dom"/>
</dbReference>
<dbReference type="PANTHER" id="PTHR27007">
    <property type="match status" value="1"/>
</dbReference>
<comment type="caution">
    <text evidence="5">The sequence shown here is derived from an EMBL/GenBank/DDBJ whole genome shotgun (WGS) entry which is preliminary data.</text>
</comment>
<keyword evidence="2" id="KW-0067">ATP-binding</keyword>
<dbReference type="Gene3D" id="1.10.510.10">
    <property type="entry name" value="Transferase(Phosphotransferase) domain 1"/>
    <property type="match status" value="1"/>
</dbReference>
<dbReference type="InterPro" id="IPR050528">
    <property type="entry name" value="L-type_Lectin-RKs"/>
</dbReference>
<keyword evidence="3" id="KW-0812">Transmembrane</keyword>
<dbReference type="Proteomes" id="UP001428341">
    <property type="component" value="Unassembled WGS sequence"/>
</dbReference>
<dbReference type="Gene3D" id="3.30.200.20">
    <property type="entry name" value="Phosphorylase Kinase, domain 1"/>
    <property type="match status" value="1"/>
</dbReference>
<keyword evidence="6" id="KW-1185">Reference proteome</keyword>
<feature type="transmembrane region" description="Helical" evidence="3">
    <location>
        <begin position="120"/>
        <end position="138"/>
    </location>
</feature>
<keyword evidence="1" id="KW-0547">Nucleotide-binding</keyword>
<evidence type="ECO:0000313" key="5">
    <source>
        <dbReference type="EMBL" id="KAK9228531.1"/>
    </source>
</evidence>
<evidence type="ECO:0000256" key="2">
    <source>
        <dbReference type="ARBA" id="ARBA00022840"/>
    </source>
</evidence>
<keyword evidence="3" id="KW-0472">Membrane</keyword>
<protein>
    <recommendedName>
        <fullName evidence="4">Protein kinase domain-containing protein</fullName>
    </recommendedName>
</protein>
<feature type="domain" description="Protein kinase" evidence="4">
    <location>
        <begin position="14"/>
        <end position="166"/>
    </location>
</feature>
<dbReference type="GO" id="GO:0004672">
    <property type="term" value="F:protein kinase activity"/>
    <property type="evidence" value="ECO:0007669"/>
    <property type="project" value="InterPro"/>
</dbReference>
<dbReference type="SUPFAM" id="SSF56112">
    <property type="entry name" value="Protein kinase-like (PK-like)"/>
    <property type="match status" value="1"/>
</dbReference>
<evidence type="ECO:0000313" key="6">
    <source>
        <dbReference type="Proteomes" id="UP001428341"/>
    </source>
</evidence>
<evidence type="ECO:0000256" key="3">
    <source>
        <dbReference type="SAM" id="Phobius"/>
    </source>
</evidence>
<keyword evidence="3" id="KW-1133">Transmembrane helix</keyword>
<sequence length="166" mass="19145">MMTLKEEQYQEDFFTEILLLQPATFPRTKCGANEGLVLFTRGYLIDLDMAVAVKNVSRGSKQGKKEYVTEVKTISQLRHRNLVQLLGCCHDRGKFLLVYKFMPNGSLDARLFGKKRPLAWAVRYMISLGLATALLYLYEEWEQCVVHRDTKSSNIMLDVDVEIWTS</sequence>
<dbReference type="EMBL" id="JBCGBO010000001">
    <property type="protein sequence ID" value="KAK9228531.1"/>
    <property type="molecule type" value="Genomic_DNA"/>
</dbReference>
<dbReference type="GO" id="GO:0051707">
    <property type="term" value="P:response to other organism"/>
    <property type="evidence" value="ECO:0007669"/>
    <property type="project" value="UniProtKB-ARBA"/>
</dbReference>
<dbReference type="AlphaFoldDB" id="A0AAP0N1H4"/>
<dbReference type="Pfam" id="PF07714">
    <property type="entry name" value="PK_Tyr_Ser-Thr"/>
    <property type="match status" value="1"/>
</dbReference>
<name>A0AAP0N1H4_9ROSI</name>
<dbReference type="PROSITE" id="PS50011">
    <property type="entry name" value="PROTEIN_KINASE_DOM"/>
    <property type="match status" value="1"/>
</dbReference>
<dbReference type="InterPro" id="IPR001245">
    <property type="entry name" value="Ser-Thr/Tyr_kinase_cat_dom"/>
</dbReference>
<gene>
    <name evidence="5" type="ORF">WN944_021482</name>
</gene>
<accession>A0AAP0N1H4</accession>
<reference evidence="5 6" key="1">
    <citation type="submission" date="2024-05" db="EMBL/GenBank/DDBJ databases">
        <title>Haplotype-resolved chromosome-level genome assembly of Huyou (Citrus changshanensis).</title>
        <authorList>
            <person name="Miao C."/>
            <person name="Chen W."/>
            <person name="Wu Y."/>
            <person name="Wang L."/>
            <person name="Zhao S."/>
            <person name="Grierson D."/>
            <person name="Xu C."/>
            <person name="Chen K."/>
        </authorList>
    </citation>
    <scope>NUCLEOTIDE SEQUENCE [LARGE SCALE GENOMIC DNA]</scope>
    <source>
        <strain evidence="5">01-14</strain>
        <tissue evidence="5">Leaf</tissue>
    </source>
</reference>
<evidence type="ECO:0000259" key="4">
    <source>
        <dbReference type="PROSITE" id="PS50011"/>
    </source>
</evidence>
<evidence type="ECO:0000256" key="1">
    <source>
        <dbReference type="ARBA" id="ARBA00022741"/>
    </source>
</evidence>
<dbReference type="GO" id="GO:0005524">
    <property type="term" value="F:ATP binding"/>
    <property type="evidence" value="ECO:0007669"/>
    <property type="project" value="UniProtKB-KW"/>
</dbReference>
<organism evidence="5 6">
    <name type="scientific">Citrus x changshan-huyou</name>
    <dbReference type="NCBI Taxonomy" id="2935761"/>
    <lineage>
        <taxon>Eukaryota</taxon>
        <taxon>Viridiplantae</taxon>
        <taxon>Streptophyta</taxon>
        <taxon>Embryophyta</taxon>
        <taxon>Tracheophyta</taxon>
        <taxon>Spermatophyta</taxon>
        <taxon>Magnoliopsida</taxon>
        <taxon>eudicotyledons</taxon>
        <taxon>Gunneridae</taxon>
        <taxon>Pentapetalae</taxon>
        <taxon>rosids</taxon>
        <taxon>malvids</taxon>
        <taxon>Sapindales</taxon>
        <taxon>Rutaceae</taxon>
        <taxon>Aurantioideae</taxon>
        <taxon>Citrus</taxon>
    </lineage>
</organism>
<dbReference type="InterPro" id="IPR011009">
    <property type="entry name" value="Kinase-like_dom_sf"/>
</dbReference>
<proteinExistence type="predicted"/>